<accession>A0A1L6MXN6</accession>
<name>A0A1L6MXN6_9BACT</name>
<dbReference type="AlphaFoldDB" id="A0A1L6MXN6"/>
<evidence type="ECO:0000313" key="2">
    <source>
        <dbReference type="Proteomes" id="UP000185544"/>
    </source>
</evidence>
<dbReference type="STRING" id="1882918.BCY86_05725"/>
<reference evidence="1 2" key="1">
    <citation type="submission" date="2016-08" db="EMBL/GenBank/DDBJ databases">
        <title>Identification and validation of antigenic proteins from Pajaroellobacter abortibovis using de-novo genome sequence assembly and reverse vaccinology.</title>
        <authorList>
            <person name="Welly B.T."/>
            <person name="Miller M.R."/>
            <person name="Stott J.L."/>
            <person name="Blanchard M.T."/>
            <person name="Islas-Trejo A.D."/>
            <person name="O'Rourke S.M."/>
            <person name="Young A.E."/>
            <person name="Medrano J.F."/>
            <person name="Van Eenennaam A.L."/>
        </authorList>
    </citation>
    <scope>NUCLEOTIDE SEQUENCE [LARGE SCALE GENOMIC DNA]</scope>
    <source>
        <strain evidence="1 2">BTF92-0548A/99-0131</strain>
    </source>
</reference>
<proteinExistence type="predicted"/>
<organism evidence="1 2">
    <name type="scientific">Pajaroellobacter abortibovis</name>
    <dbReference type="NCBI Taxonomy" id="1882918"/>
    <lineage>
        <taxon>Bacteria</taxon>
        <taxon>Pseudomonadati</taxon>
        <taxon>Myxococcota</taxon>
        <taxon>Polyangia</taxon>
        <taxon>Polyangiales</taxon>
        <taxon>Polyangiaceae</taxon>
    </lineage>
</organism>
<keyword evidence="2" id="KW-1185">Reference proteome</keyword>
<gene>
    <name evidence="1" type="ORF">BCY86_05725</name>
</gene>
<dbReference type="EMBL" id="CP016908">
    <property type="protein sequence ID" value="APS00236.1"/>
    <property type="molecule type" value="Genomic_DNA"/>
</dbReference>
<evidence type="ECO:0000313" key="1">
    <source>
        <dbReference type="EMBL" id="APS00236.1"/>
    </source>
</evidence>
<dbReference type="Proteomes" id="UP000185544">
    <property type="component" value="Chromosome"/>
</dbReference>
<dbReference type="KEGG" id="pabo:BCY86_05725"/>
<protein>
    <submittedName>
        <fullName evidence="1">Uncharacterized protein</fullName>
    </submittedName>
</protein>
<sequence length="107" mass="12103">MPMGLLLSFLSAGYDVVGYTSGALMIHTLLQPSGFLSLYVISEQGRTENNKHSPKISVIRVKDWMQRHPDTGAFFFLWFDTTHILVAPHPPHPPFSFNCVPFVQQFP</sequence>